<evidence type="ECO:0000259" key="2">
    <source>
        <dbReference type="PROSITE" id="PS50086"/>
    </source>
</evidence>
<protein>
    <submittedName>
        <fullName evidence="3">GTPase-activating protein Gyp7</fullName>
    </submittedName>
</protein>
<dbReference type="AlphaFoldDB" id="A0A098VVK9"/>
<keyword evidence="4" id="KW-1185">Reference proteome</keyword>
<dbReference type="Gene3D" id="1.10.472.80">
    <property type="entry name" value="Ypt/Rab-GAP domain of gyp1p, domain 3"/>
    <property type="match status" value="1"/>
</dbReference>
<dbReference type="Gene3D" id="1.10.8.270">
    <property type="entry name" value="putative rabgap domain of human tbc1 domain family member 14 like domains"/>
    <property type="match status" value="1"/>
</dbReference>
<evidence type="ECO:0000313" key="3">
    <source>
        <dbReference type="EMBL" id="KGG53173.1"/>
    </source>
</evidence>
<dbReference type="PANTHER" id="PTHR22957:SF502">
    <property type="entry name" value="SMALL G PROTEIN SIGNALING MODULATOR 2-RELATED"/>
    <property type="match status" value="1"/>
</dbReference>
<evidence type="ECO:0000256" key="1">
    <source>
        <dbReference type="ARBA" id="ARBA00022468"/>
    </source>
</evidence>
<keyword evidence="1" id="KW-0343">GTPase activation</keyword>
<gene>
    <name evidence="3" type="ORF">DI09_107p70</name>
</gene>
<dbReference type="GO" id="GO:0005096">
    <property type="term" value="F:GTPase activator activity"/>
    <property type="evidence" value="ECO:0007669"/>
    <property type="project" value="UniProtKB-KW"/>
</dbReference>
<dbReference type="InterPro" id="IPR035969">
    <property type="entry name" value="Rab-GAP_TBC_sf"/>
</dbReference>
<organism evidence="3 4">
    <name type="scientific">Mitosporidium daphniae</name>
    <dbReference type="NCBI Taxonomy" id="1485682"/>
    <lineage>
        <taxon>Eukaryota</taxon>
        <taxon>Fungi</taxon>
        <taxon>Fungi incertae sedis</taxon>
        <taxon>Microsporidia</taxon>
        <taxon>Mitosporidium</taxon>
    </lineage>
</organism>
<evidence type="ECO:0000313" key="4">
    <source>
        <dbReference type="Proteomes" id="UP000029725"/>
    </source>
</evidence>
<dbReference type="Proteomes" id="UP000029725">
    <property type="component" value="Unassembled WGS sequence"/>
</dbReference>
<dbReference type="InterPro" id="IPR000195">
    <property type="entry name" value="Rab-GAP-TBC_dom"/>
</dbReference>
<proteinExistence type="predicted"/>
<sequence>MDSLLAPESLFSAIGSGTQRLFSLDAKFSEFEIERPSSEMESDIDIIAALIVIPRSVTSIASASRDARGTLWPLIFGIQSVNDTEKLRGEYFALLKKYSHSEPSPNFTLIHKDVNRTDVSVLGSLWDIHLKMKGATSEIGSSDLNDRKISEAKADAAAIEATYAGKDVDAVELPPYQEIMCRILKLYSLCTQSDYAQGMSDILSPIFASVDFDEVLTFWIFLSFLTGKPASKGFELAPLVQDASFFSLHSFYSVVDSSQMKQALWTIGQLLRLLNIELYSHLRKNGLESLLVCYRWLLVWFKREFSFEDTCQLWEPTEIRALRCAFAFGAALGDNSIVHQHIRRNDRGTFGSFNALAF</sequence>
<comment type="caution">
    <text evidence="3">The sequence shown here is derived from an EMBL/GenBank/DDBJ whole genome shotgun (WGS) entry which is preliminary data.</text>
</comment>
<accession>A0A098VVK9</accession>
<dbReference type="VEuPathDB" id="MicrosporidiaDB:DI09_107p70"/>
<dbReference type="SMART" id="SM00164">
    <property type="entry name" value="TBC"/>
    <property type="match status" value="1"/>
</dbReference>
<dbReference type="HOGENOM" id="CLU_774064_0_0_1"/>
<feature type="domain" description="Rab-GAP TBC" evidence="2">
    <location>
        <begin position="62"/>
        <end position="321"/>
    </location>
</feature>
<reference evidence="3 4" key="1">
    <citation type="submission" date="2014-04" db="EMBL/GenBank/DDBJ databases">
        <title>A new species of microsporidia sheds light on the evolution of extreme parasitism.</title>
        <authorList>
            <person name="Haag K.L."/>
            <person name="James T.Y."/>
            <person name="Larsson R."/>
            <person name="Schaer T.M."/>
            <person name="Refardt D."/>
            <person name="Pombert J.-F."/>
            <person name="Ebert D."/>
        </authorList>
    </citation>
    <scope>NUCLEOTIDE SEQUENCE [LARGE SCALE GENOMIC DNA]</scope>
    <source>
        <strain evidence="3 4">UGP3</strain>
        <tissue evidence="3">Spores</tissue>
    </source>
</reference>
<name>A0A098VVK9_9MICR</name>
<dbReference type="PANTHER" id="PTHR22957">
    <property type="entry name" value="TBC1 DOMAIN FAMILY MEMBER GTPASE-ACTIVATING PROTEIN"/>
    <property type="match status" value="1"/>
</dbReference>
<dbReference type="PROSITE" id="PS50086">
    <property type="entry name" value="TBC_RABGAP"/>
    <property type="match status" value="1"/>
</dbReference>
<dbReference type="EMBL" id="JMKJ01000008">
    <property type="protein sequence ID" value="KGG53173.1"/>
    <property type="molecule type" value="Genomic_DNA"/>
</dbReference>
<dbReference type="SUPFAM" id="SSF47923">
    <property type="entry name" value="Ypt/Rab-GAP domain of gyp1p"/>
    <property type="match status" value="1"/>
</dbReference>
<dbReference type="GeneID" id="25257945"/>
<dbReference type="OrthoDB" id="10264062at2759"/>
<dbReference type="RefSeq" id="XP_013239609.1">
    <property type="nucleotide sequence ID" value="XM_013384155.1"/>
</dbReference>
<dbReference type="Pfam" id="PF00566">
    <property type="entry name" value="RabGAP-TBC"/>
    <property type="match status" value="1"/>
</dbReference>